<dbReference type="InterPro" id="IPR051657">
    <property type="entry name" value="RNF168/RNF169_E3_ubiq-ligase"/>
</dbReference>
<feature type="compositionally biased region" description="Basic and acidic residues" evidence="8">
    <location>
        <begin position="131"/>
        <end position="142"/>
    </location>
</feature>
<keyword evidence="6" id="KW-0833">Ubl conjugation pathway</keyword>
<feature type="region of interest" description="Disordered" evidence="8">
    <location>
        <begin position="126"/>
        <end position="194"/>
    </location>
</feature>
<keyword evidence="4" id="KW-0808">Transferase</keyword>
<evidence type="ECO:0000256" key="2">
    <source>
        <dbReference type="ARBA" id="ARBA00004123"/>
    </source>
</evidence>
<evidence type="ECO:0000256" key="3">
    <source>
        <dbReference type="ARBA" id="ARBA00012483"/>
    </source>
</evidence>
<comment type="caution">
    <text evidence="9">The sequence shown here is derived from an EMBL/GenBank/DDBJ whole genome shotgun (WGS) entry which is preliminary data.</text>
</comment>
<reference evidence="9 10" key="1">
    <citation type="journal article" date="2020" name="Mol. Biol. Evol.">
        <title>Distinct Expression and Methylation Patterns for Genes with Different Fates following a Single Whole-Genome Duplication in Flowering Plants.</title>
        <authorList>
            <person name="Shi T."/>
            <person name="Rahmani R.S."/>
            <person name="Gugger P.F."/>
            <person name="Wang M."/>
            <person name="Li H."/>
            <person name="Zhang Y."/>
            <person name="Li Z."/>
            <person name="Wang Q."/>
            <person name="Van de Peer Y."/>
            <person name="Marchal K."/>
            <person name="Chen J."/>
        </authorList>
    </citation>
    <scope>NUCLEOTIDE SEQUENCE [LARGE SCALE GENOMIC DNA]</scope>
    <source>
        <tissue evidence="9">Leaf</tissue>
    </source>
</reference>
<dbReference type="PANTHER" id="PTHR23328">
    <property type="entry name" value="RING-TYPE DOMAIN-CONTAINING PROTEIN"/>
    <property type="match status" value="1"/>
</dbReference>
<proteinExistence type="predicted"/>
<accession>A0A822ZU51</accession>
<dbReference type="Proteomes" id="UP000607653">
    <property type="component" value="Unassembled WGS sequence"/>
</dbReference>
<evidence type="ECO:0000256" key="7">
    <source>
        <dbReference type="ARBA" id="ARBA00023242"/>
    </source>
</evidence>
<organism evidence="9 10">
    <name type="scientific">Nelumbo nucifera</name>
    <name type="common">Sacred lotus</name>
    <dbReference type="NCBI Taxonomy" id="4432"/>
    <lineage>
        <taxon>Eukaryota</taxon>
        <taxon>Viridiplantae</taxon>
        <taxon>Streptophyta</taxon>
        <taxon>Embryophyta</taxon>
        <taxon>Tracheophyta</taxon>
        <taxon>Spermatophyta</taxon>
        <taxon>Magnoliopsida</taxon>
        <taxon>Proteales</taxon>
        <taxon>Nelumbonaceae</taxon>
        <taxon>Nelumbo</taxon>
    </lineage>
</organism>
<dbReference type="PANTHER" id="PTHR23328:SF0">
    <property type="entry name" value="RING-TYPE DOMAIN-CONTAINING PROTEIN"/>
    <property type="match status" value="1"/>
</dbReference>
<keyword evidence="10" id="KW-1185">Reference proteome</keyword>
<keyword evidence="7" id="KW-0539">Nucleus</keyword>
<dbReference type="GO" id="GO:0005634">
    <property type="term" value="C:nucleus"/>
    <property type="evidence" value="ECO:0007669"/>
    <property type="project" value="UniProtKB-SubCell"/>
</dbReference>
<dbReference type="GO" id="GO:0061630">
    <property type="term" value="F:ubiquitin protein ligase activity"/>
    <property type="evidence" value="ECO:0007669"/>
    <property type="project" value="UniProtKB-EC"/>
</dbReference>
<name>A0A822ZU51_NELNU</name>
<dbReference type="EC" id="2.3.2.27" evidence="3"/>
<gene>
    <name evidence="9" type="ORF">HUJ06_016353</name>
</gene>
<dbReference type="AlphaFoldDB" id="A0A822ZU51"/>
<feature type="compositionally biased region" description="Acidic residues" evidence="8">
    <location>
        <begin position="162"/>
        <end position="171"/>
    </location>
</feature>
<evidence type="ECO:0000256" key="6">
    <source>
        <dbReference type="ARBA" id="ARBA00022786"/>
    </source>
</evidence>
<protein>
    <recommendedName>
        <fullName evidence="3">RING-type E3 ubiquitin transferase</fullName>
        <ecNumber evidence="3">2.3.2.27</ecNumber>
    </recommendedName>
</protein>
<evidence type="ECO:0000256" key="5">
    <source>
        <dbReference type="ARBA" id="ARBA00022763"/>
    </source>
</evidence>
<dbReference type="GO" id="GO:0006974">
    <property type="term" value="P:DNA damage response"/>
    <property type="evidence" value="ECO:0007669"/>
    <property type="project" value="UniProtKB-KW"/>
</dbReference>
<comment type="catalytic activity">
    <reaction evidence="1">
        <text>S-ubiquitinyl-[E2 ubiquitin-conjugating enzyme]-L-cysteine + [acceptor protein]-L-lysine = [E2 ubiquitin-conjugating enzyme]-L-cysteine + N(6)-ubiquitinyl-[acceptor protein]-L-lysine.</text>
        <dbReference type="EC" id="2.3.2.27"/>
    </reaction>
</comment>
<evidence type="ECO:0000313" key="9">
    <source>
        <dbReference type="EMBL" id="DAD46416.1"/>
    </source>
</evidence>
<keyword evidence="5" id="KW-0227">DNA damage</keyword>
<evidence type="ECO:0000256" key="1">
    <source>
        <dbReference type="ARBA" id="ARBA00000900"/>
    </source>
</evidence>
<evidence type="ECO:0000256" key="8">
    <source>
        <dbReference type="SAM" id="MobiDB-lite"/>
    </source>
</evidence>
<comment type="subcellular location">
    <subcellularLocation>
        <location evidence="2">Nucleus</location>
    </subcellularLocation>
</comment>
<dbReference type="EMBL" id="DUZY01000008">
    <property type="protein sequence ID" value="DAD46416.1"/>
    <property type="molecule type" value="Genomic_DNA"/>
</dbReference>
<sequence>MAGWDEESLLIATQRRSPASIPIAVFNLDDEETAGEVIEEKQRKEGKASLPEEFSDVSHSGSSFPCMDKLREELSCAICLEICFKQYMIFLLFICSNGRSCTVNIVLWNTVQLLFPKEVKARKASGMLNSHEAERRSPEEASRNTPVPRRIGTVVRRRETSTEVEEEEEETLGSSWRRRGVSSQEQSVRRGRRVPSQKEDVALAFRLQREEFMGALGGGELIMEALRAMASRATDLRIRGRPI</sequence>
<evidence type="ECO:0000256" key="4">
    <source>
        <dbReference type="ARBA" id="ARBA00022679"/>
    </source>
</evidence>
<evidence type="ECO:0000313" key="10">
    <source>
        <dbReference type="Proteomes" id="UP000607653"/>
    </source>
</evidence>